<comment type="caution">
    <text evidence="1">The sequence shown here is derived from an EMBL/GenBank/DDBJ whole genome shotgun (WGS) entry which is preliminary data.</text>
</comment>
<protein>
    <submittedName>
        <fullName evidence="1">Uncharacterized protein</fullName>
    </submittedName>
</protein>
<proteinExistence type="predicted"/>
<gene>
    <name evidence="1" type="ORF">UT17_C0002G0062</name>
</gene>
<accession>A0A0G0P2R5</accession>
<dbReference type="STRING" id="1618572.UT17_C0002G0062"/>
<dbReference type="AlphaFoldDB" id="A0A0G0P2R5"/>
<organism evidence="1 2">
    <name type="scientific">Candidatus Woesebacteria bacterium GW2011_GWB1_39_10</name>
    <dbReference type="NCBI Taxonomy" id="1618572"/>
    <lineage>
        <taxon>Bacteria</taxon>
        <taxon>Candidatus Woeseibacteriota</taxon>
    </lineage>
</organism>
<name>A0A0G0P2R5_9BACT</name>
<sequence>MERVNYYDISANQKLSSLSGDEVEVDDLSKLKKSEEPALFESNGLLQNIGSLDFDPLGIKKPSRWERAVATMIYVISDQIPNREEVKKGRQIIERLPKIIKKNIDKQFVLGFLPYLLSGFNFHLNKNFVADSNFIDDGVSFITKIYKEPSIRIQSFLCAHRESHKIRELSLRDHIHKIKIVRALNLEVGLLVNAGVDKLTIDWYQQTATKRASSNMFPEIFIHYLKTGRLAELVKTLDLHEAEMKILMKNTSTEAVDINLLSLDSFTSQVEEFLENRYGPRWGLLRSIPNENDQLSKIVSQIAMPEIGRLMPFYENSGREKKELQKYLDTNLQGVKDKDGEFAIGDIFKWFVDSQQMTQFGKALYETAFYYFWGYESAEKGIVGIGIDRDHESYQYTAYKKGYYEKTTIKDLNFSIPIVYARRIDTENPKGILRDFSIRQFWRDIN</sequence>
<evidence type="ECO:0000313" key="1">
    <source>
        <dbReference type="EMBL" id="KKQ92399.1"/>
    </source>
</evidence>
<reference evidence="1 2" key="1">
    <citation type="journal article" date="2015" name="Nature">
        <title>rRNA introns, odd ribosomes, and small enigmatic genomes across a large radiation of phyla.</title>
        <authorList>
            <person name="Brown C.T."/>
            <person name="Hug L.A."/>
            <person name="Thomas B.C."/>
            <person name="Sharon I."/>
            <person name="Castelle C.J."/>
            <person name="Singh A."/>
            <person name="Wilkins M.J."/>
            <person name="Williams K.H."/>
            <person name="Banfield J.F."/>
        </authorList>
    </citation>
    <scope>NUCLEOTIDE SEQUENCE [LARGE SCALE GENOMIC DNA]</scope>
</reference>
<dbReference type="EMBL" id="LBVU01000002">
    <property type="protein sequence ID" value="KKQ92399.1"/>
    <property type="molecule type" value="Genomic_DNA"/>
</dbReference>
<evidence type="ECO:0000313" key="2">
    <source>
        <dbReference type="Proteomes" id="UP000034774"/>
    </source>
</evidence>
<dbReference type="Proteomes" id="UP000034774">
    <property type="component" value="Unassembled WGS sequence"/>
</dbReference>